<feature type="domain" description="N-acetyltransferase" evidence="1">
    <location>
        <begin position="10"/>
        <end position="164"/>
    </location>
</feature>
<dbReference type="InterPro" id="IPR000182">
    <property type="entry name" value="GNAT_dom"/>
</dbReference>
<dbReference type="InterPro" id="IPR050276">
    <property type="entry name" value="MshD_Acetyltransferase"/>
</dbReference>
<reference evidence="3" key="1">
    <citation type="submission" date="2019-10" db="EMBL/GenBank/DDBJ databases">
        <title>Streptomyces sp. nov., a novel actinobacterium isolated from alkaline environment.</title>
        <authorList>
            <person name="Golinska P."/>
        </authorList>
    </citation>
    <scope>NUCLEOTIDE SEQUENCE [LARGE SCALE GENOMIC DNA]</scope>
    <source>
        <strain evidence="3">DSM 42118</strain>
    </source>
</reference>
<gene>
    <name evidence="2" type="ORF">FNQ90_14800</name>
</gene>
<dbReference type="PROSITE" id="PS51186">
    <property type="entry name" value="GNAT"/>
    <property type="match status" value="1"/>
</dbReference>
<evidence type="ECO:0000313" key="3">
    <source>
        <dbReference type="Proteomes" id="UP000538929"/>
    </source>
</evidence>
<dbReference type="Pfam" id="PF13508">
    <property type="entry name" value="Acetyltransf_7"/>
    <property type="match status" value="1"/>
</dbReference>
<name>A0A7W3Y2H3_9ACTN</name>
<dbReference type="PANTHER" id="PTHR43617">
    <property type="entry name" value="L-AMINO ACID N-ACETYLTRANSFERASE"/>
    <property type="match status" value="1"/>
</dbReference>
<evidence type="ECO:0000259" key="1">
    <source>
        <dbReference type="PROSITE" id="PS51186"/>
    </source>
</evidence>
<accession>A0A7W3Y2H3</accession>
<dbReference type="EMBL" id="VKHT01000460">
    <property type="protein sequence ID" value="MBB0245335.1"/>
    <property type="molecule type" value="Genomic_DNA"/>
</dbReference>
<comment type="caution">
    <text evidence="2">The sequence shown here is derived from an EMBL/GenBank/DDBJ whole genome shotgun (WGS) entry which is preliminary data.</text>
</comment>
<dbReference type="AlphaFoldDB" id="A0A7W3Y2H3"/>
<proteinExistence type="predicted"/>
<keyword evidence="3" id="KW-1185">Reference proteome</keyword>
<dbReference type="RefSeq" id="WP_182606831.1">
    <property type="nucleotide sequence ID" value="NZ_VKHT01000460.1"/>
</dbReference>
<sequence>MVTERRQAEWRIRDYLPEDWEAIERIHDAARLDELEATVGVEAFLTLAETYENEGLFDGRVWVAEGPGSGADPEVVGFVALEDDEVSWLYVDPARYGQGAGGALLRYAVAQAGARVETSVLAGNERAIGLYQRVGFTIVETRSGKLVGNESFPATGHIMEYRKPVGWAVWSPGRGPGGEPAQRAGRGS</sequence>
<organism evidence="2 3">
    <name type="scientific">Streptomyces alkaliphilus</name>
    <dbReference type="NCBI Taxonomy" id="1472722"/>
    <lineage>
        <taxon>Bacteria</taxon>
        <taxon>Bacillati</taxon>
        <taxon>Actinomycetota</taxon>
        <taxon>Actinomycetes</taxon>
        <taxon>Kitasatosporales</taxon>
        <taxon>Streptomycetaceae</taxon>
        <taxon>Streptomyces</taxon>
    </lineage>
</organism>
<dbReference type="Proteomes" id="UP000538929">
    <property type="component" value="Unassembled WGS sequence"/>
</dbReference>
<dbReference type="Gene3D" id="3.40.630.30">
    <property type="match status" value="1"/>
</dbReference>
<dbReference type="CDD" id="cd04301">
    <property type="entry name" value="NAT_SF"/>
    <property type="match status" value="1"/>
</dbReference>
<dbReference type="InterPro" id="IPR016181">
    <property type="entry name" value="Acyl_CoA_acyltransferase"/>
</dbReference>
<keyword evidence="2" id="KW-0808">Transferase</keyword>
<dbReference type="SUPFAM" id="SSF55729">
    <property type="entry name" value="Acyl-CoA N-acyltransferases (Nat)"/>
    <property type="match status" value="1"/>
</dbReference>
<protein>
    <submittedName>
        <fullName evidence="2">GNAT family N-acetyltransferase</fullName>
    </submittedName>
</protein>
<dbReference type="GO" id="GO:0016747">
    <property type="term" value="F:acyltransferase activity, transferring groups other than amino-acyl groups"/>
    <property type="evidence" value="ECO:0007669"/>
    <property type="project" value="InterPro"/>
</dbReference>
<evidence type="ECO:0000313" key="2">
    <source>
        <dbReference type="EMBL" id="MBB0245335.1"/>
    </source>
</evidence>